<feature type="chain" id="PRO_5038419757" description="Lipoprotein" evidence="1">
    <location>
        <begin position="27"/>
        <end position="176"/>
    </location>
</feature>
<proteinExistence type="predicted"/>
<dbReference type="STRING" id="58117.SAMN05421833_13068"/>
<accession>A0A1N7GMG7</accession>
<feature type="signal peptide" evidence="1">
    <location>
        <begin position="1"/>
        <end position="26"/>
    </location>
</feature>
<organism evidence="2 3">
    <name type="scientific">Microbispora rosea</name>
    <dbReference type="NCBI Taxonomy" id="58117"/>
    <lineage>
        <taxon>Bacteria</taxon>
        <taxon>Bacillati</taxon>
        <taxon>Actinomycetota</taxon>
        <taxon>Actinomycetes</taxon>
        <taxon>Streptosporangiales</taxon>
        <taxon>Streptosporangiaceae</taxon>
        <taxon>Microbispora</taxon>
    </lineage>
</organism>
<evidence type="ECO:0000313" key="3">
    <source>
        <dbReference type="Proteomes" id="UP000186096"/>
    </source>
</evidence>
<dbReference type="Proteomes" id="UP000186096">
    <property type="component" value="Unassembled WGS sequence"/>
</dbReference>
<evidence type="ECO:0000256" key="1">
    <source>
        <dbReference type="SAM" id="SignalP"/>
    </source>
</evidence>
<dbReference type="AlphaFoldDB" id="A0A1N7GMG7"/>
<protein>
    <recommendedName>
        <fullName evidence="4">Lipoprotein</fullName>
    </recommendedName>
</protein>
<evidence type="ECO:0008006" key="4">
    <source>
        <dbReference type="Google" id="ProtNLM"/>
    </source>
</evidence>
<dbReference type="PROSITE" id="PS51257">
    <property type="entry name" value="PROKAR_LIPOPROTEIN"/>
    <property type="match status" value="1"/>
</dbReference>
<dbReference type="EMBL" id="FTNI01000030">
    <property type="protein sequence ID" value="SIS13729.1"/>
    <property type="molecule type" value="Genomic_DNA"/>
</dbReference>
<sequence length="176" mass="18454">MTRGRRPGRGRTAVALAALAFFGAACDSTAPAPKGVLAVERAEDGGVRLLLGGCPGYVASDFSVLEDTDDDGELVTWSVHNGGWTGSVNEIRLFQPPPEGWRSADDSLTALQEGVPYIATVNGTAGDLSLRSRVPFTTADLAGLGRGQVLAWAGGEETVKTSRDAFLRADPDRCHP</sequence>
<dbReference type="OrthoDB" id="3534772at2"/>
<evidence type="ECO:0000313" key="2">
    <source>
        <dbReference type="EMBL" id="SIS13729.1"/>
    </source>
</evidence>
<name>A0A1N7GMG7_9ACTN</name>
<keyword evidence="1" id="KW-0732">Signal</keyword>
<reference evidence="3" key="1">
    <citation type="submission" date="2017-01" db="EMBL/GenBank/DDBJ databases">
        <authorList>
            <person name="Varghese N."/>
            <person name="Submissions S."/>
        </authorList>
    </citation>
    <scope>NUCLEOTIDE SEQUENCE [LARGE SCALE GENOMIC DNA]</scope>
    <source>
        <strain evidence="3">ATCC 12950</strain>
    </source>
</reference>
<gene>
    <name evidence="2" type="ORF">SAMN05421833_13068</name>
</gene>
<dbReference type="RefSeq" id="WP_076440824.1">
    <property type="nucleotide sequence ID" value="NZ_FTNI01000030.1"/>
</dbReference>
<keyword evidence="3" id="KW-1185">Reference proteome</keyword>